<dbReference type="AlphaFoldDB" id="A0A4R3KRE9"/>
<dbReference type="OrthoDB" id="1706794at2"/>
<dbReference type="InterPro" id="IPR051081">
    <property type="entry name" value="HTH_MetalResp_TranReg"/>
</dbReference>
<dbReference type="SMART" id="SM00418">
    <property type="entry name" value="HTH_ARSR"/>
    <property type="match status" value="1"/>
</dbReference>
<dbReference type="InterPro" id="IPR036388">
    <property type="entry name" value="WH-like_DNA-bd_sf"/>
</dbReference>
<dbReference type="InterPro" id="IPR001845">
    <property type="entry name" value="HTH_ArsR_DNA-bd_dom"/>
</dbReference>
<dbReference type="EMBL" id="SMAE01000010">
    <property type="protein sequence ID" value="TCS87570.1"/>
    <property type="molecule type" value="Genomic_DNA"/>
</dbReference>
<protein>
    <submittedName>
        <fullName evidence="5">Regulatory ArsR family protein</fullName>
    </submittedName>
</protein>
<sequence length="374" mass="43949">MGIGYDIISSPNWPLEVVNFLLEIKMEREKEVIKNHKSFGKTEEEMLQFFKPYLDYKEVLKKEILPIYKEYPKLEIVFRLDDEDNTHDQPDLVRYTTKIEDEKYRRPLTDEEASKIVEDAILDVLRTSFVELEDNAKIRSLSHLIELLESVEKTAEQKLQIISLYENRCEFMREFQEFIERAIPIFKAHYPIISKDVNMALKKLEQMEDLKSTLWKIFSTKPIDAEEIIIRIGIFSFNQLSAEYDENILEYTVGIYFFLLDELKEKYGTQLDALVTDLKAIADNTRLNIMYSLAKEPMYIQQLAEELNLTPATISHHIDVLLKSELISITMDVEKSKKIYYEVNKEKLKTLARNIESIGERSNMDGKTDKISIL</sequence>
<dbReference type="GO" id="GO:0003677">
    <property type="term" value="F:DNA binding"/>
    <property type="evidence" value="ECO:0007669"/>
    <property type="project" value="UniProtKB-KW"/>
</dbReference>
<gene>
    <name evidence="5" type="ORF">EDD65_1104</name>
</gene>
<dbReference type="SUPFAM" id="SSF46785">
    <property type="entry name" value="Winged helix' DNA-binding domain"/>
    <property type="match status" value="1"/>
</dbReference>
<accession>A0A4R3KRE9</accession>
<dbReference type="PANTHER" id="PTHR33154">
    <property type="entry name" value="TRANSCRIPTIONAL REGULATOR, ARSR FAMILY"/>
    <property type="match status" value="1"/>
</dbReference>
<dbReference type="Proteomes" id="UP000294567">
    <property type="component" value="Unassembled WGS sequence"/>
</dbReference>
<dbReference type="RefSeq" id="WP_132028505.1">
    <property type="nucleotide sequence ID" value="NZ_CP068564.1"/>
</dbReference>
<evidence type="ECO:0000313" key="6">
    <source>
        <dbReference type="Proteomes" id="UP000294567"/>
    </source>
</evidence>
<feature type="domain" description="HTH arsR-type" evidence="4">
    <location>
        <begin position="263"/>
        <end position="363"/>
    </location>
</feature>
<dbReference type="Pfam" id="PF01022">
    <property type="entry name" value="HTH_5"/>
    <property type="match status" value="1"/>
</dbReference>
<keyword evidence="1" id="KW-0805">Transcription regulation</keyword>
<keyword evidence="3" id="KW-0804">Transcription</keyword>
<comment type="caution">
    <text evidence="5">The sequence shown here is derived from an EMBL/GenBank/DDBJ whole genome shotgun (WGS) entry which is preliminary data.</text>
</comment>
<dbReference type="InterPro" id="IPR036390">
    <property type="entry name" value="WH_DNA-bd_sf"/>
</dbReference>
<dbReference type="PANTHER" id="PTHR33154:SF18">
    <property type="entry name" value="ARSENICAL RESISTANCE OPERON REPRESSOR"/>
    <property type="match status" value="1"/>
</dbReference>
<keyword evidence="2" id="KW-0238">DNA-binding</keyword>
<evidence type="ECO:0000259" key="4">
    <source>
        <dbReference type="PROSITE" id="PS50987"/>
    </source>
</evidence>
<dbReference type="PROSITE" id="PS50987">
    <property type="entry name" value="HTH_ARSR_2"/>
    <property type="match status" value="1"/>
</dbReference>
<dbReference type="InterPro" id="IPR011991">
    <property type="entry name" value="ArsR-like_HTH"/>
</dbReference>
<evidence type="ECO:0000256" key="2">
    <source>
        <dbReference type="ARBA" id="ARBA00023125"/>
    </source>
</evidence>
<name>A0A4R3KRE9_9FIRM</name>
<organism evidence="5 6">
    <name type="scientific">Keratinibaculum paraultunense</name>
    <dbReference type="NCBI Taxonomy" id="1278232"/>
    <lineage>
        <taxon>Bacteria</taxon>
        <taxon>Bacillati</taxon>
        <taxon>Bacillota</taxon>
        <taxon>Tissierellia</taxon>
        <taxon>Tissierellales</taxon>
        <taxon>Tepidimicrobiaceae</taxon>
        <taxon>Keratinibaculum</taxon>
    </lineage>
</organism>
<proteinExistence type="predicted"/>
<dbReference type="CDD" id="cd00090">
    <property type="entry name" value="HTH_ARSR"/>
    <property type="match status" value="1"/>
</dbReference>
<reference evidence="5 6" key="1">
    <citation type="submission" date="2019-03" db="EMBL/GenBank/DDBJ databases">
        <title>Genomic Encyclopedia of Type Strains, Phase IV (KMG-IV): sequencing the most valuable type-strain genomes for metagenomic binning, comparative biology and taxonomic classification.</title>
        <authorList>
            <person name="Goeker M."/>
        </authorList>
    </citation>
    <scope>NUCLEOTIDE SEQUENCE [LARGE SCALE GENOMIC DNA]</scope>
    <source>
        <strain evidence="5 6">DSM 26752</strain>
    </source>
</reference>
<dbReference type="Gene3D" id="1.10.10.10">
    <property type="entry name" value="Winged helix-like DNA-binding domain superfamily/Winged helix DNA-binding domain"/>
    <property type="match status" value="1"/>
</dbReference>
<evidence type="ECO:0000313" key="5">
    <source>
        <dbReference type="EMBL" id="TCS87570.1"/>
    </source>
</evidence>
<keyword evidence="6" id="KW-1185">Reference proteome</keyword>
<dbReference type="GO" id="GO:0003700">
    <property type="term" value="F:DNA-binding transcription factor activity"/>
    <property type="evidence" value="ECO:0007669"/>
    <property type="project" value="InterPro"/>
</dbReference>
<dbReference type="PRINTS" id="PR00778">
    <property type="entry name" value="HTHARSR"/>
</dbReference>
<evidence type="ECO:0000256" key="1">
    <source>
        <dbReference type="ARBA" id="ARBA00023015"/>
    </source>
</evidence>
<evidence type="ECO:0000256" key="3">
    <source>
        <dbReference type="ARBA" id="ARBA00023163"/>
    </source>
</evidence>